<accession>I9DCI8</accession>
<dbReference type="KEGG" id="pft:JBW_01587"/>
<reference evidence="2" key="2">
    <citation type="submission" date="2015-02" db="EMBL/GenBank/DDBJ databases">
        <title>Complete Genome Sequence of Pelosinus fermentans JBW45.</title>
        <authorList>
            <person name="De Leon K.B."/>
            <person name="Utturkar S.M."/>
            <person name="Camilleri L.B."/>
            <person name="Arkin A.P."/>
            <person name="Fields M.W."/>
            <person name="Brown S.D."/>
            <person name="Wall J.D."/>
        </authorList>
    </citation>
    <scope>NUCLEOTIDE SEQUENCE [LARGE SCALE GENOMIC DNA]</scope>
    <source>
        <strain evidence="2">JBW45</strain>
    </source>
</reference>
<dbReference type="OrthoDB" id="8765545at2"/>
<dbReference type="AlphaFoldDB" id="I9DCI8"/>
<dbReference type="SUPFAM" id="SSF55874">
    <property type="entry name" value="ATPase domain of HSP90 chaperone/DNA topoisomerase II/histidine kinase"/>
    <property type="match status" value="1"/>
</dbReference>
<protein>
    <submittedName>
        <fullName evidence="1">Uncharacterized protein</fullName>
    </submittedName>
</protein>
<name>I9DCI8_9FIRM</name>
<evidence type="ECO:0000313" key="1">
    <source>
        <dbReference type="EMBL" id="AJQ26937.1"/>
    </source>
</evidence>
<gene>
    <name evidence="1" type="ORF">JBW_01587</name>
</gene>
<dbReference type="Gene3D" id="3.30.565.10">
    <property type="entry name" value="Histidine kinase-like ATPase, C-terminal domain"/>
    <property type="match status" value="1"/>
</dbReference>
<dbReference type="Proteomes" id="UP000005361">
    <property type="component" value="Chromosome"/>
</dbReference>
<dbReference type="InterPro" id="IPR036890">
    <property type="entry name" value="HATPase_C_sf"/>
</dbReference>
<dbReference type="Pfam" id="PF13589">
    <property type="entry name" value="HATPase_c_3"/>
    <property type="match status" value="1"/>
</dbReference>
<organism evidence="1 2">
    <name type="scientific">Pelosinus fermentans JBW45</name>
    <dbReference type="NCBI Taxonomy" id="1192197"/>
    <lineage>
        <taxon>Bacteria</taxon>
        <taxon>Bacillati</taxon>
        <taxon>Bacillota</taxon>
        <taxon>Negativicutes</taxon>
        <taxon>Selenomonadales</taxon>
        <taxon>Sporomusaceae</taxon>
        <taxon>Pelosinus</taxon>
    </lineage>
</organism>
<proteinExistence type="predicted"/>
<dbReference type="STRING" id="1192197.JBW_01587"/>
<dbReference type="RefSeq" id="WP_007959760.1">
    <property type="nucleotide sequence ID" value="NZ_CP010978.1"/>
</dbReference>
<evidence type="ECO:0000313" key="2">
    <source>
        <dbReference type="Proteomes" id="UP000005361"/>
    </source>
</evidence>
<dbReference type="HOGENOM" id="CLU_025321_1_0_9"/>
<reference evidence="1 2" key="1">
    <citation type="journal article" date="2015" name="Genome Announc.">
        <title>Complete Genome Sequence of Pelosinus fermentans JBW45, a Member of a Remarkably Competitive Group of Negativicutes in the Firmicutes Phylum.</title>
        <authorList>
            <person name="De Leon K.B."/>
            <person name="Utturkar S.M."/>
            <person name="Camilleri L.B."/>
            <person name="Elias D.A."/>
            <person name="Arkin A.P."/>
            <person name="Fields M.W."/>
            <person name="Brown S.D."/>
            <person name="Wall J.D."/>
        </authorList>
    </citation>
    <scope>NUCLEOTIDE SEQUENCE [LARGE SCALE GENOMIC DNA]</scope>
    <source>
        <strain evidence="1 2">JBW45</strain>
    </source>
</reference>
<dbReference type="EMBL" id="CP010978">
    <property type="protein sequence ID" value="AJQ26937.1"/>
    <property type="molecule type" value="Genomic_DNA"/>
</dbReference>
<sequence>MSFQLPVVVTDDFLNRIKASPISALNELLWNGLDADASIVDISYEATSMGAIEQVIIKDNGHGIDFSTVNQTFGFLGGSKKQQQCKTQTGRAMHGKKGSGRYLALSIGRNITWQSVYRKEDGQNYRFEINCDADNPNIFNISDENPTDAHTGVAVVITCIRESVSNQLNNREKLLLELNKTFAPYLLTFTGIKIVVDGLQLQPEKMIEDNVTIGLMVKNENDDLISGQIKIIRWKNNNVKTFYACSLAGVPYDTISLNVDTGRMPITAYLCSEYIERIYDNNLIMDTGYELLCNGMKGKIKEYYRNWVSCNAIQTVNKLKEEGTYPYKGAPKTELDLAERQVFDICLVNLNEAKPDIFSMPKAAKSLTMGLIKEALHQNPTNLKKVLKEVLNLSERDLGDLVDILEKTTLNSIISTTKMIGDRLKFLNGLEQMIYSKEYSKYVRERSQLHKILLNELWIFGEQYALGVSDQKLYNALKDYAKFLNREELAMDLLPEEVQSMSDIPDICLWQQYSLGRADTVENLVIELKRPSVVISDVEIAQIKRYALTVADNPRFPKEKTNWTFLLVSSDIDKFARFGLREINNIAGVSIDDQNIRVIVKDWGQIISEAHARYKFLEEKLSASVTNNEGIKYLQERYSKLLPNCMLETASALEK</sequence>